<feature type="domain" description="Acyl-CoA dehydrogenase/oxidase N-terminal" evidence="8">
    <location>
        <begin position="7"/>
        <end position="121"/>
    </location>
</feature>
<evidence type="ECO:0000259" key="7">
    <source>
        <dbReference type="Pfam" id="PF02770"/>
    </source>
</evidence>
<proteinExistence type="inferred from homology"/>
<dbReference type="Gene3D" id="2.40.110.10">
    <property type="entry name" value="Butyryl-CoA Dehydrogenase, subunit A, domain 2"/>
    <property type="match status" value="1"/>
</dbReference>
<dbReference type="InterPro" id="IPR046373">
    <property type="entry name" value="Acyl-CoA_Oxase/DH_mid-dom_sf"/>
</dbReference>
<sequence length="507" mass="53744">MIELGLTADEQELAADVDEFAVATLVPIAEEFGEQHAICRDLVTAMADRGYFGLNIASEYGGRGNDHRYSTLLCILREHLGYHEPGVDFTFGLQGLGTVAIVKNGDDAQRSAILPDLVDGKKVFAFAVTEPHAGSDVRGMTTTAEPVDGGYRISGTKTYISGAPDADLMVVVARTPGAGSAGYSAFVVDPSEAGVEVRQDIELGAPHSIGTIVFTDHFVPTSSLIGAEGDGLKVALGTLEVYRPSVGALAVGMTRSAYDHALEIALEREVGGRRLADLEVIRLKLARMWADATWCRALVYRAAATRDAGERSVVQAAMSKLAATEAACRAVYESQQIHGARGVTVGYHVEALARHARQATIYEGTSEIQRLIIGRSAVEPPTDEATGPTAHLRQALDSIRGSEVGRALLSNDSVRARLADVCIALDAADLVAAQADRLAETADDRAARFALVAELTLVDATDSAADLITDLARRSPDVVVGGTADSLRRTAVRSPDVILLDLADLLW</sequence>
<dbReference type="Proteomes" id="UP000294558">
    <property type="component" value="Unassembled WGS sequence"/>
</dbReference>
<comment type="similarity">
    <text evidence="2 5">Belongs to the acyl-CoA dehydrogenase family.</text>
</comment>
<protein>
    <submittedName>
        <fullName evidence="9">Acyl-CoA dehydrogenase</fullName>
    </submittedName>
</protein>
<dbReference type="PANTHER" id="PTHR43884">
    <property type="entry name" value="ACYL-COA DEHYDROGENASE"/>
    <property type="match status" value="1"/>
</dbReference>
<evidence type="ECO:0000256" key="1">
    <source>
        <dbReference type="ARBA" id="ARBA00001974"/>
    </source>
</evidence>
<evidence type="ECO:0000256" key="4">
    <source>
        <dbReference type="ARBA" id="ARBA00022827"/>
    </source>
</evidence>
<keyword evidence="10" id="KW-1185">Reference proteome</keyword>
<dbReference type="InterPro" id="IPR009100">
    <property type="entry name" value="AcylCoA_DH/oxidase_NM_dom_sf"/>
</dbReference>
<dbReference type="InterPro" id="IPR006091">
    <property type="entry name" value="Acyl-CoA_Oxase/DH_mid-dom"/>
</dbReference>
<dbReference type="InterPro" id="IPR036250">
    <property type="entry name" value="AcylCo_DH-like_C"/>
</dbReference>
<reference evidence="9 10" key="1">
    <citation type="submission" date="2019-03" db="EMBL/GenBank/DDBJ databases">
        <title>Sequencing the genomes of 1000 actinobacteria strains.</title>
        <authorList>
            <person name="Klenk H.-P."/>
        </authorList>
    </citation>
    <scope>NUCLEOTIDE SEQUENCE [LARGE SCALE GENOMIC DNA]</scope>
    <source>
        <strain evidence="9 10">DSM 18936</strain>
    </source>
</reference>
<dbReference type="OrthoDB" id="8876745at2"/>
<dbReference type="Gene3D" id="1.10.540.10">
    <property type="entry name" value="Acyl-CoA dehydrogenase/oxidase, N-terminal domain"/>
    <property type="match status" value="1"/>
</dbReference>
<gene>
    <name evidence="9" type="ORF">BDK89_3891</name>
</gene>
<name>A0A4R7I696_9ACTN</name>
<organism evidence="9 10">
    <name type="scientific">Ilumatobacter fluminis</name>
    <dbReference type="NCBI Taxonomy" id="467091"/>
    <lineage>
        <taxon>Bacteria</taxon>
        <taxon>Bacillati</taxon>
        <taxon>Actinomycetota</taxon>
        <taxon>Acidimicrobiia</taxon>
        <taxon>Acidimicrobiales</taxon>
        <taxon>Ilumatobacteraceae</taxon>
        <taxon>Ilumatobacter</taxon>
    </lineage>
</organism>
<dbReference type="InterPro" id="IPR037069">
    <property type="entry name" value="AcylCoA_DH/ox_N_sf"/>
</dbReference>
<dbReference type="EMBL" id="SOAU01000001">
    <property type="protein sequence ID" value="TDT18273.1"/>
    <property type="molecule type" value="Genomic_DNA"/>
</dbReference>
<accession>A0A4R7I696</accession>
<evidence type="ECO:0000313" key="9">
    <source>
        <dbReference type="EMBL" id="TDT18273.1"/>
    </source>
</evidence>
<dbReference type="Pfam" id="PF02770">
    <property type="entry name" value="Acyl-CoA_dh_M"/>
    <property type="match status" value="1"/>
</dbReference>
<dbReference type="Pfam" id="PF02771">
    <property type="entry name" value="Acyl-CoA_dh_N"/>
    <property type="match status" value="1"/>
</dbReference>
<dbReference type="InterPro" id="IPR009075">
    <property type="entry name" value="AcylCo_DH/oxidase_C"/>
</dbReference>
<dbReference type="InterPro" id="IPR006089">
    <property type="entry name" value="Acyl-CoA_DH_CS"/>
</dbReference>
<dbReference type="GO" id="GO:0050660">
    <property type="term" value="F:flavin adenine dinucleotide binding"/>
    <property type="evidence" value="ECO:0007669"/>
    <property type="project" value="InterPro"/>
</dbReference>
<evidence type="ECO:0000256" key="2">
    <source>
        <dbReference type="ARBA" id="ARBA00009347"/>
    </source>
</evidence>
<dbReference type="PANTHER" id="PTHR43884:SF22">
    <property type="entry name" value="BLR3437 PROTEIN"/>
    <property type="match status" value="1"/>
</dbReference>
<evidence type="ECO:0000256" key="3">
    <source>
        <dbReference type="ARBA" id="ARBA00022630"/>
    </source>
</evidence>
<dbReference type="GO" id="GO:0003995">
    <property type="term" value="F:acyl-CoA dehydrogenase activity"/>
    <property type="evidence" value="ECO:0007669"/>
    <property type="project" value="InterPro"/>
</dbReference>
<evidence type="ECO:0000313" key="10">
    <source>
        <dbReference type="Proteomes" id="UP000294558"/>
    </source>
</evidence>
<keyword evidence="4 5" id="KW-0274">FAD</keyword>
<keyword evidence="3 5" id="KW-0285">Flavoprotein</keyword>
<comment type="cofactor">
    <cofactor evidence="1 5">
        <name>FAD</name>
        <dbReference type="ChEBI" id="CHEBI:57692"/>
    </cofactor>
</comment>
<dbReference type="Gene3D" id="1.20.140.10">
    <property type="entry name" value="Butyryl-CoA Dehydrogenase, subunit A, domain 3"/>
    <property type="match status" value="1"/>
</dbReference>
<feature type="domain" description="Acyl-CoA dehydrogenase/oxidase C-terminal" evidence="6">
    <location>
        <begin position="229"/>
        <end position="376"/>
    </location>
</feature>
<evidence type="ECO:0000259" key="8">
    <source>
        <dbReference type="Pfam" id="PF02771"/>
    </source>
</evidence>
<evidence type="ECO:0000259" key="6">
    <source>
        <dbReference type="Pfam" id="PF00441"/>
    </source>
</evidence>
<keyword evidence="5" id="KW-0560">Oxidoreductase</keyword>
<evidence type="ECO:0000256" key="5">
    <source>
        <dbReference type="RuleBase" id="RU362125"/>
    </source>
</evidence>
<dbReference type="SUPFAM" id="SSF56645">
    <property type="entry name" value="Acyl-CoA dehydrogenase NM domain-like"/>
    <property type="match status" value="1"/>
</dbReference>
<dbReference type="InterPro" id="IPR013786">
    <property type="entry name" value="AcylCoA_DH/ox_N"/>
</dbReference>
<dbReference type="Pfam" id="PF00441">
    <property type="entry name" value="Acyl-CoA_dh_1"/>
    <property type="match status" value="1"/>
</dbReference>
<feature type="domain" description="Acyl-CoA oxidase/dehydrogenase middle" evidence="7">
    <location>
        <begin position="125"/>
        <end position="216"/>
    </location>
</feature>
<dbReference type="RefSeq" id="WP_133870502.1">
    <property type="nucleotide sequence ID" value="NZ_SOAU01000001.1"/>
</dbReference>
<comment type="caution">
    <text evidence="9">The sequence shown here is derived from an EMBL/GenBank/DDBJ whole genome shotgun (WGS) entry which is preliminary data.</text>
</comment>
<dbReference type="AlphaFoldDB" id="A0A4R7I696"/>
<dbReference type="SUPFAM" id="SSF47203">
    <property type="entry name" value="Acyl-CoA dehydrogenase C-terminal domain-like"/>
    <property type="match status" value="1"/>
</dbReference>
<dbReference type="PROSITE" id="PS00072">
    <property type="entry name" value="ACYL_COA_DH_1"/>
    <property type="match status" value="1"/>
</dbReference>